<dbReference type="EMBL" id="AZIM01000122">
    <property type="protein sequence ID" value="ETE73209.1"/>
    <property type="molecule type" value="Genomic_DNA"/>
</dbReference>
<feature type="non-terminal residue" evidence="3">
    <location>
        <position position="1"/>
    </location>
</feature>
<evidence type="ECO:0000256" key="2">
    <source>
        <dbReference type="SAM" id="MobiDB-lite"/>
    </source>
</evidence>
<dbReference type="GO" id="GO:0007130">
    <property type="term" value="P:synaptonemal complex assembly"/>
    <property type="evidence" value="ECO:0007669"/>
    <property type="project" value="InterPro"/>
</dbReference>
<protein>
    <submittedName>
        <fullName evidence="3">Synaptonemal complex central element protein 2</fullName>
    </submittedName>
</protein>
<comment type="caution">
    <text evidence="3">The sequence shown here is derived from an EMBL/GenBank/DDBJ whole genome shotgun (WGS) entry which is preliminary data.</text>
</comment>
<name>V8PF61_OPHHA</name>
<feature type="compositionally biased region" description="Basic and acidic residues" evidence="2">
    <location>
        <begin position="67"/>
        <end position="80"/>
    </location>
</feature>
<accession>V8PF61</accession>
<keyword evidence="1" id="KW-0175">Coiled coil</keyword>
<feature type="non-terminal residue" evidence="3">
    <location>
        <position position="207"/>
    </location>
</feature>
<dbReference type="InterPro" id="IPR034609">
    <property type="entry name" value="Syce2"/>
</dbReference>
<dbReference type="PANTHER" id="PTHR28398">
    <property type="entry name" value="SYNAPTONEMAL COMPLEX CENTRAL ELEMENT PROTEIN 2"/>
    <property type="match status" value="1"/>
</dbReference>
<evidence type="ECO:0000313" key="3">
    <source>
        <dbReference type="EMBL" id="ETE73209.1"/>
    </source>
</evidence>
<dbReference type="OrthoDB" id="6142414at2759"/>
<proteinExistence type="predicted"/>
<evidence type="ECO:0000313" key="4">
    <source>
        <dbReference type="Proteomes" id="UP000018936"/>
    </source>
</evidence>
<dbReference type="PANTHER" id="PTHR28398:SF1">
    <property type="entry name" value="SYNAPTONEMAL COMPLEX CENTRAL ELEMENT PROTEIN 2"/>
    <property type="match status" value="1"/>
</dbReference>
<sequence length="207" mass="24080">RYCDLAAQITETIGDQLVKKRKKNLKKVVFWIAHKTAAIMSTEEFQFQEPEQEQDKSNSLFFTNSERNELSDNPLRKDSPKTLLPNANVSGGRPDSKASNYFIALDSTIESLQERTQQLIDKINENRKKDHVLMNNFRESLLMKVSSLAEKLEESVFPVYDHNNKLIQDKLQELSEIMEKIRQIENELKQVCHTVEMMYKDLCGQPE</sequence>
<reference evidence="3 4" key="1">
    <citation type="journal article" date="2013" name="Proc. Natl. Acad. Sci. U.S.A.">
        <title>The king cobra genome reveals dynamic gene evolution and adaptation in the snake venom system.</title>
        <authorList>
            <person name="Vonk F.J."/>
            <person name="Casewell N.R."/>
            <person name="Henkel C.V."/>
            <person name="Heimberg A.M."/>
            <person name="Jansen H.J."/>
            <person name="McCleary R.J."/>
            <person name="Kerkkamp H.M."/>
            <person name="Vos R.A."/>
            <person name="Guerreiro I."/>
            <person name="Calvete J.J."/>
            <person name="Wuster W."/>
            <person name="Woods A.E."/>
            <person name="Logan J.M."/>
            <person name="Harrison R.A."/>
            <person name="Castoe T.A."/>
            <person name="de Koning A.P."/>
            <person name="Pollock D.D."/>
            <person name="Yandell M."/>
            <person name="Calderon D."/>
            <person name="Renjifo C."/>
            <person name="Currier R.B."/>
            <person name="Salgado D."/>
            <person name="Pla D."/>
            <person name="Sanz L."/>
            <person name="Hyder A.S."/>
            <person name="Ribeiro J.M."/>
            <person name="Arntzen J.W."/>
            <person name="van den Thillart G.E."/>
            <person name="Boetzer M."/>
            <person name="Pirovano W."/>
            <person name="Dirks R.P."/>
            <person name="Spaink H.P."/>
            <person name="Duboule D."/>
            <person name="McGlinn E."/>
            <person name="Kini R.M."/>
            <person name="Richardson M.K."/>
        </authorList>
    </citation>
    <scope>NUCLEOTIDE SEQUENCE</scope>
    <source>
        <tissue evidence="3">Blood</tissue>
    </source>
</reference>
<dbReference type="GO" id="GO:0000801">
    <property type="term" value="C:central element"/>
    <property type="evidence" value="ECO:0007669"/>
    <property type="project" value="InterPro"/>
</dbReference>
<organism evidence="3 4">
    <name type="scientific">Ophiophagus hannah</name>
    <name type="common">King cobra</name>
    <name type="synonym">Naja hannah</name>
    <dbReference type="NCBI Taxonomy" id="8665"/>
    <lineage>
        <taxon>Eukaryota</taxon>
        <taxon>Metazoa</taxon>
        <taxon>Chordata</taxon>
        <taxon>Craniata</taxon>
        <taxon>Vertebrata</taxon>
        <taxon>Euteleostomi</taxon>
        <taxon>Lepidosauria</taxon>
        <taxon>Squamata</taxon>
        <taxon>Bifurcata</taxon>
        <taxon>Unidentata</taxon>
        <taxon>Episquamata</taxon>
        <taxon>Toxicofera</taxon>
        <taxon>Serpentes</taxon>
        <taxon>Colubroidea</taxon>
        <taxon>Elapidae</taxon>
        <taxon>Elapinae</taxon>
        <taxon>Ophiophagus</taxon>
    </lineage>
</organism>
<dbReference type="Proteomes" id="UP000018936">
    <property type="component" value="Unassembled WGS sequence"/>
</dbReference>
<evidence type="ECO:0000256" key="1">
    <source>
        <dbReference type="SAM" id="Coils"/>
    </source>
</evidence>
<gene>
    <name evidence="3" type="primary">SYCE2</name>
    <name evidence="3" type="ORF">L345_00954</name>
</gene>
<dbReference type="AlphaFoldDB" id="V8PF61"/>
<feature type="region of interest" description="Disordered" evidence="2">
    <location>
        <begin position="67"/>
        <end position="95"/>
    </location>
</feature>
<keyword evidence="4" id="KW-1185">Reference proteome</keyword>
<feature type="coiled-coil region" evidence="1">
    <location>
        <begin position="164"/>
        <end position="194"/>
    </location>
</feature>